<evidence type="ECO:0000313" key="4">
    <source>
        <dbReference type="Proteomes" id="UP000028868"/>
    </source>
</evidence>
<dbReference type="InterPro" id="IPR050769">
    <property type="entry name" value="NAT_camello-type"/>
</dbReference>
<reference evidence="4" key="1">
    <citation type="submission" date="2014-03" db="EMBL/GenBank/DDBJ databases">
        <authorList>
            <person name="Urmite Genomes U."/>
        </authorList>
    </citation>
    <scope>NUCLEOTIDE SEQUENCE [LARGE SCALE GENOMIC DNA]</scope>
    <source>
        <strain evidence="4">HD-03</strain>
    </source>
</reference>
<dbReference type="EMBL" id="CCDI010000003">
    <property type="protein sequence ID" value="CDQ24233.1"/>
    <property type="molecule type" value="Genomic_DNA"/>
</dbReference>
<keyword evidence="4" id="KW-1185">Reference proteome</keyword>
<evidence type="ECO:0000256" key="1">
    <source>
        <dbReference type="ARBA" id="ARBA00022679"/>
    </source>
</evidence>
<dbReference type="Proteomes" id="UP000028868">
    <property type="component" value="Unassembled WGS sequence"/>
</dbReference>
<sequence>MKILVREALKEELPEIRMQRVSAYEEHRGAIPEEHWQALKTTISSNADQQPGVELLIAEINGDMLGSVALFPAKTDAYEGLVAALDYPEIRVLSVIPQARGIGVASALMEECIHRAKAKGYPTIGLHTGEFMKGAIALYKNFGFVRIPQHDFEPANDGITVMAFQKSL</sequence>
<organism evidence="3 4">
    <name type="scientific">Halobacillus karajensis</name>
    <dbReference type="NCBI Taxonomy" id="195088"/>
    <lineage>
        <taxon>Bacteria</taxon>
        <taxon>Bacillati</taxon>
        <taxon>Bacillota</taxon>
        <taxon>Bacilli</taxon>
        <taxon>Bacillales</taxon>
        <taxon>Bacillaceae</taxon>
        <taxon>Halobacillus</taxon>
    </lineage>
</organism>
<protein>
    <submittedName>
        <fullName evidence="3">Ribosomal-protein-alanine acetyltransferase</fullName>
    </submittedName>
</protein>
<dbReference type="AlphaFoldDB" id="A0A024P651"/>
<dbReference type="CDD" id="cd04301">
    <property type="entry name" value="NAT_SF"/>
    <property type="match status" value="1"/>
</dbReference>
<feature type="domain" description="N-acetyltransferase" evidence="2">
    <location>
        <begin position="3"/>
        <end position="168"/>
    </location>
</feature>
<gene>
    <name evidence="3" type="ORF">BN983_02505</name>
</gene>
<dbReference type="GO" id="GO:0008080">
    <property type="term" value="F:N-acetyltransferase activity"/>
    <property type="evidence" value="ECO:0007669"/>
    <property type="project" value="InterPro"/>
</dbReference>
<dbReference type="PANTHER" id="PTHR13947:SF37">
    <property type="entry name" value="LD18367P"/>
    <property type="match status" value="1"/>
</dbReference>
<evidence type="ECO:0000259" key="2">
    <source>
        <dbReference type="PROSITE" id="PS51186"/>
    </source>
</evidence>
<comment type="caution">
    <text evidence="3">The sequence shown here is derived from an EMBL/GenBank/DDBJ whole genome shotgun (WGS) entry which is preliminary data.</text>
</comment>
<dbReference type="PROSITE" id="PS51186">
    <property type="entry name" value="GNAT"/>
    <property type="match status" value="1"/>
</dbReference>
<dbReference type="Gene3D" id="3.40.630.30">
    <property type="match status" value="1"/>
</dbReference>
<reference evidence="3 4" key="2">
    <citation type="submission" date="2014-05" db="EMBL/GenBank/DDBJ databases">
        <title>Draft genome sequence of Halobacillus karajensis HK-03.</title>
        <authorList>
            <person name="Khelaifia S."/>
            <person name="Croce O."/>
            <person name="Lagier J.C."/>
            <person name="Raoult D."/>
        </authorList>
    </citation>
    <scope>NUCLEOTIDE SEQUENCE [LARGE SCALE GENOMIC DNA]</scope>
    <source>
        <strain evidence="3 4">HD-03</strain>
    </source>
</reference>
<proteinExistence type="predicted"/>
<keyword evidence="1" id="KW-0808">Transferase</keyword>
<evidence type="ECO:0000313" key="3">
    <source>
        <dbReference type="EMBL" id="CDQ24233.1"/>
    </source>
</evidence>
<name>A0A024P651_9BACI</name>
<dbReference type="PANTHER" id="PTHR13947">
    <property type="entry name" value="GNAT FAMILY N-ACETYLTRANSFERASE"/>
    <property type="match status" value="1"/>
</dbReference>
<accession>A0A024P651</accession>
<dbReference type="SUPFAM" id="SSF55729">
    <property type="entry name" value="Acyl-CoA N-acyltransferases (Nat)"/>
    <property type="match status" value="1"/>
</dbReference>
<dbReference type="RefSeq" id="WP_035508941.1">
    <property type="nucleotide sequence ID" value="NZ_CCDH010000001.1"/>
</dbReference>
<dbReference type="InterPro" id="IPR016181">
    <property type="entry name" value="Acyl_CoA_acyltransferase"/>
</dbReference>
<dbReference type="Pfam" id="PF00583">
    <property type="entry name" value="Acetyltransf_1"/>
    <property type="match status" value="1"/>
</dbReference>
<dbReference type="InterPro" id="IPR000182">
    <property type="entry name" value="GNAT_dom"/>
</dbReference>